<dbReference type="GO" id="GO:0017038">
    <property type="term" value="P:protein import"/>
    <property type="evidence" value="ECO:0007669"/>
    <property type="project" value="TreeGrafter"/>
</dbReference>
<evidence type="ECO:0000259" key="10">
    <source>
        <dbReference type="Pfam" id="PF01618"/>
    </source>
</evidence>
<comment type="caution">
    <text evidence="11">The sequence shown here is derived from an EMBL/GenBank/DDBJ whole genome shotgun (WGS) entry which is preliminary data.</text>
</comment>
<dbReference type="Proteomes" id="UP000321577">
    <property type="component" value="Unassembled WGS sequence"/>
</dbReference>
<keyword evidence="3" id="KW-1003">Cell membrane</keyword>
<keyword evidence="6 9" id="KW-1133">Transmembrane helix</keyword>
<dbReference type="InterPro" id="IPR002898">
    <property type="entry name" value="MotA_ExbB_proton_chnl"/>
</dbReference>
<evidence type="ECO:0000256" key="5">
    <source>
        <dbReference type="ARBA" id="ARBA00022927"/>
    </source>
</evidence>
<protein>
    <submittedName>
        <fullName evidence="11">Biopolymer transporter ExbB</fullName>
    </submittedName>
</protein>
<feature type="transmembrane region" description="Helical" evidence="9">
    <location>
        <begin position="24"/>
        <end position="47"/>
    </location>
</feature>
<dbReference type="PANTHER" id="PTHR30625">
    <property type="entry name" value="PROTEIN TOLQ"/>
    <property type="match status" value="1"/>
</dbReference>
<evidence type="ECO:0000256" key="8">
    <source>
        <dbReference type="RuleBase" id="RU004057"/>
    </source>
</evidence>
<gene>
    <name evidence="11" type="ORF">BGE01nite_55000</name>
</gene>
<dbReference type="Pfam" id="PF01618">
    <property type="entry name" value="MotA_ExbB"/>
    <property type="match status" value="1"/>
</dbReference>
<keyword evidence="4 9" id="KW-0812">Transmembrane</keyword>
<evidence type="ECO:0000313" key="12">
    <source>
        <dbReference type="Proteomes" id="UP000321577"/>
    </source>
</evidence>
<feature type="transmembrane region" description="Helical" evidence="9">
    <location>
        <begin position="164"/>
        <end position="185"/>
    </location>
</feature>
<evidence type="ECO:0000256" key="1">
    <source>
        <dbReference type="ARBA" id="ARBA00004651"/>
    </source>
</evidence>
<evidence type="ECO:0000256" key="6">
    <source>
        <dbReference type="ARBA" id="ARBA00022989"/>
    </source>
</evidence>
<evidence type="ECO:0000256" key="4">
    <source>
        <dbReference type="ARBA" id="ARBA00022692"/>
    </source>
</evidence>
<dbReference type="InterPro" id="IPR050790">
    <property type="entry name" value="ExbB/TolQ_transport"/>
</dbReference>
<dbReference type="PANTHER" id="PTHR30625:SF15">
    <property type="entry name" value="BIOPOLYMER TRANSPORT PROTEIN EXBB"/>
    <property type="match status" value="1"/>
</dbReference>
<feature type="transmembrane region" description="Helical" evidence="9">
    <location>
        <begin position="124"/>
        <end position="144"/>
    </location>
</feature>
<evidence type="ECO:0000313" key="11">
    <source>
        <dbReference type="EMBL" id="GEP46209.1"/>
    </source>
</evidence>
<proteinExistence type="inferred from homology"/>
<evidence type="ECO:0000256" key="3">
    <source>
        <dbReference type="ARBA" id="ARBA00022475"/>
    </source>
</evidence>
<dbReference type="GO" id="GO:0005886">
    <property type="term" value="C:plasma membrane"/>
    <property type="evidence" value="ECO:0007669"/>
    <property type="project" value="UniProtKB-SubCell"/>
</dbReference>
<keyword evidence="7 9" id="KW-0472">Membrane</keyword>
<reference evidence="11 12" key="1">
    <citation type="submission" date="2019-07" db="EMBL/GenBank/DDBJ databases">
        <title>Whole genome shotgun sequence of Brevifollis gellanilyticus NBRC 108608.</title>
        <authorList>
            <person name="Hosoyama A."/>
            <person name="Uohara A."/>
            <person name="Ohji S."/>
            <person name="Ichikawa N."/>
        </authorList>
    </citation>
    <scope>NUCLEOTIDE SEQUENCE [LARGE SCALE GENOMIC DNA]</scope>
    <source>
        <strain evidence="11 12">NBRC 108608</strain>
    </source>
</reference>
<evidence type="ECO:0000256" key="2">
    <source>
        <dbReference type="ARBA" id="ARBA00022448"/>
    </source>
</evidence>
<dbReference type="AlphaFoldDB" id="A0A512MHL5"/>
<dbReference type="RefSeq" id="WP_146855868.1">
    <property type="nucleotide sequence ID" value="NZ_BKAG01000077.1"/>
</dbReference>
<comment type="similarity">
    <text evidence="8">Belongs to the exbB/tolQ family.</text>
</comment>
<name>A0A512MHL5_9BACT</name>
<sequence>MLAAPPPALLANAVVELIVKGGPIMYPILVVGAFAVCIVLERIFWWLRFSAKRKPKLLDQVYAELEAGQIDKAVTTSANSSDPVVRMIHHGLIHHHSSMQGALEVAAGRELQGAGRFLGAMDTVVTLGPLLGLLGTVTGIMGSFSSIGSSELAVEKVTGGIGEALIATAAGLGIAITTLVPMNYFHSRLAKLQFELEAAANNVLILAAQHGYDKVGTKAGH</sequence>
<dbReference type="EMBL" id="BKAG01000077">
    <property type="protein sequence ID" value="GEP46209.1"/>
    <property type="molecule type" value="Genomic_DNA"/>
</dbReference>
<comment type="subcellular location">
    <subcellularLocation>
        <location evidence="1">Cell membrane</location>
        <topology evidence="1">Multi-pass membrane protein</topology>
    </subcellularLocation>
    <subcellularLocation>
        <location evidence="8">Membrane</location>
        <topology evidence="8">Multi-pass membrane protein</topology>
    </subcellularLocation>
</comment>
<feature type="domain" description="MotA/TolQ/ExbB proton channel" evidence="10">
    <location>
        <begin position="92"/>
        <end position="196"/>
    </location>
</feature>
<dbReference type="OrthoDB" id="4045at2"/>
<evidence type="ECO:0000256" key="9">
    <source>
        <dbReference type="SAM" id="Phobius"/>
    </source>
</evidence>
<accession>A0A512MHL5</accession>
<keyword evidence="5 8" id="KW-0653">Protein transport</keyword>
<keyword evidence="12" id="KW-1185">Reference proteome</keyword>
<keyword evidence="2 8" id="KW-0813">Transport</keyword>
<evidence type="ECO:0000256" key="7">
    <source>
        <dbReference type="ARBA" id="ARBA00023136"/>
    </source>
</evidence>
<organism evidence="11 12">
    <name type="scientific">Brevifollis gellanilyticus</name>
    <dbReference type="NCBI Taxonomy" id="748831"/>
    <lineage>
        <taxon>Bacteria</taxon>
        <taxon>Pseudomonadati</taxon>
        <taxon>Verrucomicrobiota</taxon>
        <taxon>Verrucomicrobiia</taxon>
        <taxon>Verrucomicrobiales</taxon>
        <taxon>Verrucomicrobiaceae</taxon>
    </lineage>
</organism>